<dbReference type="Pfam" id="PF01300">
    <property type="entry name" value="Sua5_yciO_yrdC"/>
    <property type="match status" value="1"/>
</dbReference>
<proteinExistence type="inferred from homology"/>
<evidence type="ECO:0000256" key="1">
    <source>
        <dbReference type="ARBA" id="ARBA00004496"/>
    </source>
</evidence>
<evidence type="ECO:0000313" key="13">
    <source>
        <dbReference type="EMBL" id="HEU97559.1"/>
    </source>
</evidence>
<evidence type="ECO:0000256" key="9">
    <source>
        <dbReference type="ARBA" id="ARBA00022840"/>
    </source>
</evidence>
<dbReference type="InterPro" id="IPR006070">
    <property type="entry name" value="Sua5-like_dom"/>
</dbReference>
<dbReference type="EMBL" id="DSFE01000039">
    <property type="protein sequence ID" value="HEU97559.1"/>
    <property type="molecule type" value="Genomic_DNA"/>
</dbReference>
<evidence type="ECO:0000256" key="6">
    <source>
        <dbReference type="ARBA" id="ARBA00022694"/>
    </source>
</evidence>
<evidence type="ECO:0000256" key="4">
    <source>
        <dbReference type="ARBA" id="ARBA00022490"/>
    </source>
</evidence>
<dbReference type="GO" id="GO:0000049">
    <property type="term" value="F:tRNA binding"/>
    <property type="evidence" value="ECO:0007669"/>
    <property type="project" value="TreeGrafter"/>
</dbReference>
<keyword evidence="9" id="KW-0067">ATP-binding</keyword>
<evidence type="ECO:0000256" key="10">
    <source>
        <dbReference type="ARBA" id="ARBA00029774"/>
    </source>
</evidence>
<dbReference type="SUPFAM" id="SSF55821">
    <property type="entry name" value="YrdC/RibB"/>
    <property type="match status" value="1"/>
</dbReference>
<dbReference type="Gene3D" id="3.90.870.10">
    <property type="entry name" value="DHBP synthase"/>
    <property type="match status" value="1"/>
</dbReference>
<sequence>MLILKVDPERPGEREMKIAGEILAIGGIAIYPTDTVYGIGCDVLNEKSVLRIYELKKREAKPLPILLSELRVAFEIARMSSIASDLAKIFWPGGLTIKVYPKIAFPRYFLDEEGKIAIRVPDHPVPRILAKYIGGMIVGTSANISGMSPPSTAEEALSYIKDVDVVIDAGPSKLGKPSTIVDASEEKVELVREGSIPFSKIVEELKIVRR</sequence>
<keyword evidence="6" id="KW-0819">tRNA processing</keyword>
<dbReference type="GO" id="GO:0005524">
    <property type="term" value="F:ATP binding"/>
    <property type="evidence" value="ECO:0007669"/>
    <property type="project" value="UniProtKB-KW"/>
</dbReference>
<dbReference type="EC" id="2.7.7.87" evidence="3"/>
<dbReference type="GO" id="GO:0008033">
    <property type="term" value="P:tRNA processing"/>
    <property type="evidence" value="ECO:0007669"/>
    <property type="project" value="UniProtKB-KW"/>
</dbReference>
<evidence type="ECO:0000256" key="8">
    <source>
        <dbReference type="ARBA" id="ARBA00022741"/>
    </source>
</evidence>
<comment type="similarity">
    <text evidence="2">Belongs to the SUA5 family.</text>
</comment>
<feature type="domain" description="YrdC-like" evidence="12">
    <location>
        <begin position="13"/>
        <end position="196"/>
    </location>
</feature>
<dbReference type="GO" id="GO:0006450">
    <property type="term" value="P:regulation of translational fidelity"/>
    <property type="evidence" value="ECO:0007669"/>
    <property type="project" value="TreeGrafter"/>
</dbReference>
<comment type="subcellular location">
    <subcellularLocation>
        <location evidence="1">Cytoplasm</location>
    </subcellularLocation>
</comment>
<evidence type="ECO:0000256" key="3">
    <source>
        <dbReference type="ARBA" id="ARBA00012584"/>
    </source>
</evidence>
<dbReference type="GO" id="GO:0061710">
    <property type="term" value="F:L-threonylcarbamoyladenylate synthase"/>
    <property type="evidence" value="ECO:0007669"/>
    <property type="project" value="UniProtKB-EC"/>
</dbReference>
<organism evidence="13">
    <name type="scientific">Fervidicoccus fontis</name>
    <dbReference type="NCBI Taxonomy" id="683846"/>
    <lineage>
        <taxon>Archaea</taxon>
        <taxon>Thermoproteota</taxon>
        <taxon>Thermoprotei</taxon>
        <taxon>Fervidicoccales</taxon>
        <taxon>Fervidicoccaceae</taxon>
        <taxon>Fervidicoccus</taxon>
    </lineage>
</organism>
<evidence type="ECO:0000256" key="5">
    <source>
        <dbReference type="ARBA" id="ARBA00022679"/>
    </source>
</evidence>
<protein>
    <recommendedName>
        <fullName evidence="10">L-threonylcarbamoyladenylate synthase</fullName>
        <ecNumber evidence="3">2.7.7.87</ecNumber>
    </recommendedName>
    <alternativeName>
        <fullName evidence="10">L-threonylcarbamoyladenylate synthase</fullName>
    </alternativeName>
</protein>
<comment type="caution">
    <text evidence="13">The sequence shown here is derived from an EMBL/GenBank/DDBJ whole genome shotgun (WGS) entry which is preliminary data.</text>
</comment>
<dbReference type="PROSITE" id="PS51163">
    <property type="entry name" value="YRDC"/>
    <property type="match status" value="1"/>
</dbReference>
<dbReference type="GO" id="GO:0005737">
    <property type="term" value="C:cytoplasm"/>
    <property type="evidence" value="ECO:0007669"/>
    <property type="project" value="UniProtKB-SubCell"/>
</dbReference>
<keyword evidence="5" id="KW-0808">Transferase</keyword>
<keyword evidence="4" id="KW-0963">Cytoplasm</keyword>
<evidence type="ECO:0000256" key="11">
    <source>
        <dbReference type="ARBA" id="ARBA00048366"/>
    </source>
</evidence>
<dbReference type="InterPro" id="IPR017945">
    <property type="entry name" value="DHBP_synth_RibB-like_a/b_dom"/>
</dbReference>
<keyword evidence="8" id="KW-0547">Nucleotide-binding</keyword>
<evidence type="ECO:0000259" key="12">
    <source>
        <dbReference type="PROSITE" id="PS51163"/>
    </source>
</evidence>
<evidence type="ECO:0000256" key="2">
    <source>
        <dbReference type="ARBA" id="ARBA00007663"/>
    </source>
</evidence>
<dbReference type="PANTHER" id="PTHR17490">
    <property type="entry name" value="SUA5"/>
    <property type="match status" value="1"/>
</dbReference>
<dbReference type="GO" id="GO:0003725">
    <property type="term" value="F:double-stranded RNA binding"/>
    <property type="evidence" value="ECO:0007669"/>
    <property type="project" value="InterPro"/>
</dbReference>
<accession>A0A7C2YDA6</accession>
<dbReference type="InterPro" id="IPR050156">
    <property type="entry name" value="TC-AMP_synthase_SUA5"/>
</dbReference>
<gene>
    <name evidence="13" type="ORF">ENO36_01725</name>
</gene>
<dbReference type="NCBIfam" id="TIGR00057">
    <property type="entry name" value="L-threonylcarbamoyladenylate synthase"/>
    <property type="match status" value="1"/>
</dbReference>
<comment type="catalytic activity">
    <reaction evidence="11">
        <text>L-threonine + hydrogencarbonate + ATP = L-threonylcarbamoyladenylate + diphosphate + H2O</text>
        <dbReference type="Rhea" id="RHEA:36407"/>
        <dbReference type="ChEBI" id="CHEBI:15377"/>
        <dbReference type="ChEBI" id="CHEBI:17544"/>
        <dbReference type="ChEBI" id="CHEBI:30616"/>
        <dbReference type="ChEBI" id="CHEBI:33019"/>
        <dbReference type="ChEBI" id="CHEBI:57926"/>
        <dbReference type="ChEBI" id="CHEBI:73682"/>
        <dbReference type="EC" id="2.7.7.87"/>
    </reaction>
</comment>
<dbReference type="AlphaFoldDB" id="A0A7C2YDA6"/>
<name>A0A7C2YDA6_9CREN</name>
<dbReference type="Proteomes" id="UP000885664">
    <property type="component" value="Unassembled WGS sequence"/>
</dbReference>
<evidence type="ECO:0000256" key="7">
    <source>
        <dbReference type="ARBA" id="ARBA00022695"/>
    </source>
</evidence>
<reference evidence="13" key="1">
    <citation type="journal article" date="2020" name="mSystems">
        <title>Genome- and Community-Level Interaction Insights into Carbon Utilization and Element Cycling Functions of Hydrothermarchaeota in Hydrothermal Sediment.</title>
        <authorList>
            <person name="Zhou Z."/>
            <person name="Liu Y."/>
            <person name="Xu W."/>
            <person name="Pan J."/>
            <person name="Luo Z.H."/>
            <person name="Li M."/>
        </authorList>
    </citation>
    <scope>NUCLEOTIDE SEQUENCE [LARGE SCALE GENOMIC DNA]</scope>
    <source>
        <strain evidence="13">SpSt-1259</strain>
    </source>
</reference>
<keyword evidence="7" id="KW-0548">Nucleotidyltransferase</keyword>
<dbReference type="PANTHER" id="PTHR17490:SF16">
    <property type="entry name" value="THREONYLCARBAMOYL-AMP SYNTHASE"/>
    <property type="match status" value="1"/>
</dbReference>